<accession>A0A5D9C8U0</accession>
<sequence>MTHWLLTRYEHLTLWIEGASGSDRAAHLHAGLLIWLAAALILRRPLRDIRPILIVAAAEAANECADRYVHGSWRWPDTIGDAVTTLFWPTMILLLLHLRPRLRR</sequence>
<feature type="transmembrane region" description="Helical" evidence="1">
    <location>
        <begin position="25"/>
        <end position="42"/>
    </location>
</feature>
<proteinExistence type="predicted"/>
<gene>
    <name evidence="2" type="ORF">FYJ91_08270</name>
</gene>
<organism evidence="2 3">
    <name type="scientific">Sphingomonas montanisoli</name>
    <dbReference type="NCBI Taxonomy" id="2606412"/>
    <lineage>
        <taxon>Bacteria</taxon>
        <taxon>Pseudomonadati</taxon>
        <taxon>Pseudomonadota</taxon>
        <taxon>Alphaproteobacteria</taxon>
        <taxon>Sphingomonadales</taxon>
        <taxon>Sphingomonadaceae</taxon>
        <taxon>Sphingomonas</taxon>
    </lineage>
</organism>
<reference evidence="2 3" key="1">
    <citation type="submission" date="2019-08" db="EMBL/GenBank/DDBJ databases">
        <authorList>
            <person name="Wang G."/>
            <person name="Xu Z."/>
        </authorList>
    </citation>
    <scope>NUCLEOTIDE SEQUENCE [LARGE SCALE GENOMIC DNA]</scope>
    <source>
        <strain evidence="2 3">ZX</strain>
    </source>
</reference>
<evidence type="ECO:0000256" key="1">
    <source>
        <dbReference type="SAM" id="Phobius"/>
    </source>
</evidence>
<dbReference type="EMBL" id="VTOU01000002">
    <property type="protein sequence ID" value="TZG27572.1"/>
    <property type="molecule type" value="Genomic_DNA"/>
</dbReference>
<evidence type="ECO:0000313" key="3">
    <source>
        <dbReference type="Proteomes" id="UP000322077"/>
    </source>
</evidence>
<keyword evidence="1" id="KW-0812">Transmembrane</keyword>
<protein>
    <recommendedName>
        <fullName evidence="4">VanZ family protein</fullName>
    </recommendedName>
</protein>
<comment type="caution">
    <text evidence="2">The sequence shown here is derived from an EMBL/GenBank/DDBJ whole genome shotgun (WGS) entry which is preliminary data.</text>
</comment>
<evidence type="ECO:0008006" key="4">
    <source>
        <dbReference type="Google" id="ProtNLM"/>
    </source>
</evidence>
<dbReference type="Proteomes" id="UP000322077">
    <property type="component" value="Unassembled WGS sequence"/>
</dbReference>
<keyword evidence="1" id="KW-1133">Transmembrane helix</keyword>
<evidence type="ECO:0000313" key="2">
    <source>
        <dbReference type="EMBL" id="TZG27572.1"/>
    </source>
</evidence>
<name>A0A5D9C8U0_9SPHN</name>
<dbReference type="AlphaFoldDB" id="A0A5D9C8U0"/>
<dbReference type="RefSeq" id="WP_149521785.1">
    <property type="nucleotide sequence ID" value="NZ_VTOU01000002.1"/>
</dbReference>
<keyword evidence="3" id="KW-1185">Reference proteome</keyword>
<keyword evidence="1" id="KW-0472">Membrane</keyword>